<proteinExistence type="predicted"/>
<organism evidence="1 2">
    <name type="scientific">[Clostridium] fimetarium</name>
    <dbReference type="NCBI Taxonomy" id="99656"/>
    <lineage>
        <taxon>Bacteria</taxon>
        <taxon>Bacillati</taxon>
        <taxon>Bacillota</taxon>
        <taxon>Clostridia</taxon>
        <taxon>Lachnospirales</taxon>
        <taxon>Lachnospiraceae</taxon>
    </lineage>
</organism>
<name>A0A1I0RYG6_9FIRM</name>
<reference evidence="1 2" key="1">
    <citation type="submission" date="2016-10" db="EMBL/GenBank/DDBJ databases">
        <authorList>
            <person name="de Groot N.N."/>
        </authorList>
    </citation>
    <scope>NUCLEOTIDE SEQUENCE [LARGE SCALE GENOMIC DNA]</scope>
    <source>
        <strain evidence="1 2">DSM 9179</strain>
    </source>
</reference>
<accession>A0A1I0RYG6</accession>
<gene>
    <name evidence="1" type="ORF">SAMN05421659_1366</name>
</gene>
<dbReference type="AlphaFoldDB" id="A0A1I0RYG6"/>
<dbReference type="OrthoDB" id="2339445at2"/>
<dbReference type="Proteomes" id="UP000199701">
    <property type="component" value="Unassembled WGS sequence"/>
</dbReference>
<evidence type="ECO:0000313" key="2">
    <source>
        <dbReference type="Proteomes" id="UP000199701"/>
    </source>
</evidence>
<dbReference type="RefSeq" id="WP_092458470.1">
    <property type="nucleotide sequence ID" value="NZ_FOJI01000036.1"/>
</dbReference>
<evidence type="ECO:0000313" key="1">
    <source>
        <dbReference type="EMBL" id="SEW46621.1"/>
    </source>
</evidence>
<dbReference type="STRING" id="99656.SAMN05421659_1366"/>
<dbReference type="EMBL" id="FOJI01000036">
    <property type="protein sequence ID" value="SEW46621.1"/>
    <property type="molecule type" value="Genomic_DNA"/>
</dbReference>
<protein>
    <submittedName>
        <fullName evidence="1">Uncharacterized protein</fullName>
    </submittedName>
</protein>
<sequence length="148" mass="16778">MQLKGIEKKEPFTTLYYELTWKIGWDQMISFVNAIIKSDFAKSGIQSIEVGIIAGAEGKDVTEILKSNNNNIKETEFAKEEAGFIAIAGVSSIMEVSMRITLWNQTNRFMLQIINDSGIEKCDEHCYDKYVDSIEIMGHVDYAKDHIS</sequence>
<keyword evidence="2" id="KW-1185">Reference proteome</keyword>